<evidence type="ECO:0000256" key="1">
    <source>
        <dbReference type="SAM" id="SignalP"/>
    </source>
</evidence>
<sequence length="322" mass="33886">MKTSTVIAILIGVLLSFASIASAAGYLWAQDAGDRPAQARDLPSIWPSKNGQVPRAVAMPAGEMVAALPPESSAHVLCQALSRQRWEAVLGSPTLREALDGSCHVVTGSLEVFLRLDGTPAPLQNPDPVTVDGHKGEIESVSPQVNSRLNLRLVDAEPSAQVKPFLQIAVSGTAKQPLDELTKSIATAIVHATMTPGPAVPTTSKDGTIPGQRMEPVPQHGIVDAPWPMISWQLCTALTGELGGSGKPRMDGQCTVRGVKAVFSEGTSPRVYPDTLAGRPALVTGDLVAVKLTDDSTQELTLTGDTNLRRLAEAVLPRLLGR</sequence>
<evidence type="ECO:0000313" key="3">
    <source>
        <dbReference type="Proteomes" id="UP000715441"/>
    </source>
</evidence>
<organism evidence="2 3">
    <name type="scientific">Amycolatopsis acididurans</name>
    <dbReference type="NCBI Taxonomy" id="2724524"/>
    <lineage>
        <taxon>Bacteria</taxon>
        <taxon>Bacillati</taxon>
        <taxon>Actinomycetota</taxon>
        <taxon>Actinomycetes</taxon>
        <taxon>Pseudonocardiales</taxon>
        <taxon>Pseudonocardiaceae</taxon>
        <taxon>Amycolatopsis</taxon>
    </lineage>
</organism>
<name>A0ABX1J5V6_9PSEU</name>
<dbReference type="Proteomes" id="UP000715441">
    <property type="component" value="Unassembled WGS sequence"/>
</dbReference>
<dbReference type="RefSeq" id="WP_168517891.1">
    <property type="nucleotide sequence ID" value="NZ_JAAXLS010000013.1"/>
</dbReference>
<proteinExistence type="predicted"/>
<feature type="chain" id="PRO_5047268848" description="DUF5642 domain-containing protein" evidence="1">
    <location>
        <begin position="24"/>
        <end position="322"/>
    </location>
</feature>
<evidence type="ECO:0008006" key="4">
    <source>
        <dbReference type="Google" id="ProtNLM"/>
    </source>
</evidence>
<accession>A0ABX1J5V6</accession>
<dbReference type="EMBL" id="JAAXLS010000013">
    <property type="protein sequence ID" value="NKQ55203.1"/>
    <property type="molecule type" value="Genomic_DNA"/>
</dbReference>
<protein>
    <recommendedName>
        <fullName evidence="4">DUF5642 domain-containing protein</fullName>
    </recommendedName>
</protein>
<reference evidence="2 3" key="1">
    <citation type="submission" date="2020-04" db="EMBL/GenBank/DDBJ databases">
        <title>Novel species.</title>
        <authorList>
            <person name="Teo W.F.A."/>
            <person name="Lipun K."/>
            <person name="Srisuk N."/>
            <person name="Duangmal K."/>
        </authorList>
    </citation>
    <scope>NUCLEOTIDE SEQUENCE [LARGE SCALE GENOMIC DNA]</scope>
    <source>
        <strain evidence="2 3">K13G38</strain>
    </source>
</reference>
<feature type="signal peptide" evidence="1">
    <location>
        <begin position="1"/>
        <end position="23"/>
    </location>
</feature>
<keyword evidence="1" id="KW-0732">Signal</keyword>
<evidence type="ECO:0000313" key="2">
    <source>
        <dbReference type="EMBL" id="NKQ55203.1"/>
    </source>
</evidence>
<keyword evidence="3" id="KW-1185">Reference proteome</keyword>
<gene>
    <name evidence="2" type="ORF">HFP15_20165</name>
</gene>
<comment type="caution">
    <text evidence="2">The sequence shown here is derived from an EMBL/GenBank/DDBJ whole genome shotgun (WGS) entry which is preliminary data.</text>
</comment>